<evidence type="ECO:0000313" key="1">
    <source>
        <dbReference type="EMBL" id="MBR7890248.1"/>
    </source>
</evidence>
<proteinExistence type="predicted"/>
<dbReference type="RefSeq" id="WP_211537655.1">
    <property type="nucleotide sequence ID" value="NZ_JAGSSV010000039.1"/>
</dbReference>
<organism evidence="1 2">
    <name type="scientific">Marinomonas vulgaris</name>
    <dbReference type="NCBI Taxonomy" id="2823372"/>
    <lineage>
        <taxon>Bacteria</taxon>
        <taxon>Pseudomonadati</taxon>
        <taxon>Pseudomonadota</taxon>
        <taxon>Gammaproteobacteria</taxon>
        <taxon>Oceanospirillales</taxon>
        <taxon>Oceanospirillaceae</taxon>
        <taxon>Marinomonas</taxon>
    </lineage>
</organism>
<name>A0ABS5HF11_9GAMM</name>
<keyword evidence="2" id="KW-1185">Reference proteome</keyword>
<evidence type="ECO:0000313" key="2">
    <source>
        <dbReference type="Proteomes" id="UP000679722"/>
    </source>
</evidence>
<dbReference type="EMBL" id="JAGSSV010000039">
    <property type="protein sequence ID" value="MBR7890248.1"/>
    <property type="molecule type" value="Genomic_DNA"/>
</dbReference>
<sequence length="83" mass="9237">MIDQDAFIHFVASAMQTLENMKQLEADGELHAFTGANSATTGYYRMTPDNKNCSVTVDYFHGNYEGSATVTFLIDHVEVSKCH</sequence>
<protein>
    <submittedName>
        <fullName evidence="1">Uncharacterized protein</fullName>
    </submittedName>
</protein>
<accession>A0ABS5HF11</accession>
<comment type="caution">
    <text evidence="1">The sequence shown here is derived from an EMBL/GenBank/DDBJ whole genome shotgun (WGS) entry which is preliminary data.</text>
</comment>
<gene>
    <name evidence="1" type="ORF">J9B83_15205</name>
</gene>
<reference evidence="2" key="1">
    <citation type="submission" date="2023-07" db="EMBL/GenBank/DDBJ databases">
        <title>Marinomonas vulgaris A79, complete genome.</title>
        <authorList>
            <person name="Ying J.-J."/>
        </authorList>
    </citation>
    <scope>NUCLEOTIDE SEQUENCE [LARGE SCALE GENOMIC DNA]</scope>
    <source>
        <strain evidence="2">A79</strain>
    </source>
</reference>
<dbReference type="Proteomes" id="UP000679722">
    <property type="component" value="Unassembled WGS sequence"/>
</dbReference>